<dbReference type="Pfam" id="PF24758">
    <property type="entry name" value="LRR_At5g56370"/>
    <property type="match status" value="2"/>
</dbReference>
<dbReference type="Gramene" id="TraesCS5B02G497200.1">
    <property type="protein sequence ID" value="TraesCS5B02G497200.1"/>
    <property type="gene ID" value="TraesCS5B02G497200"/>
</dbReference>
<name>A0A3B6LWP6_WHEAT</name>
<dbReference type="CDD" id="cd22160">
    <property type="entry name" value="F-box_AtFBL13-like"/>
    <property type="match status" value="2"/>
</dbReference>
<dbReference type="PANTHER" id="PTHR32141">
    <property type="match status" value="1"/>
</dbReference>
<evidence type="ECO:0000313" key="3">
    <source>
        <dbReference type="Proteomes" id="UP000019116"/>
    </source>
</evidence>
<evidence type="ECO:0000313" key="2">
    <source>
        <dbReference type="EnsemblPlants" id="TraesCS5B02G497200.1"/>
    </source>
</evidence>
<dbReference type="Pfam" id="PF08387">
    <property type="entry name" value="FBD"/>
    <property type="match status" value="2"/>
</dbReference>
<dbReference type="Gene3D" id="1.20.1280.50">
    <property type="match status" value="2"/>
</dbReference>
<dbReference type="Pfam" id="PF00646">
    <property type="entry name" value="F-box"/>
    <property type="match status" value="2"/>
</dbReference>
<dbReference type="Gene3D" id="3.80.10.10">
    <property type="entry name" value="Ribonuclease Inhibitor"/>
    <property type="match status" value="1"/>
</dbReference>
<dbReference type="OrthoDB" id="629808at2759"/>
<dbReference type="InterPro" id="IPR053781">
    <property type="entry name" value="F-box_AtFBL13-like"/>
</dbReference>
<dbReference type="InterPro" id="IPR001810">
    <property type="entry name" value="F-box_dom"/>
</dbReference>
<dbReference type="EnsemblPlants" id="TraesCS5B02G497200.1">
    <property type="protein sequence ID" value="TraesCS5B02G497200.1"/>
    <property type="gene ID" value="TraesCS5B02G497200"/>
</dbReference>
<dbReference type="InterPro" id="IPR055411">
    <property type="entry name" value="LRR_FXL15/At3g58940/PEG3-like"/>
</dbReference>
<reference evidence="2" key="1">
    <citation type="submission" date="2018-08" db="EMBL/GenBank/DDBJ databases">
        <authorList>
            <person name="Rossello M."/>
        </authorList>
    </citation>
    <scope>NUCLEOTIDE SEQUENCE [LARGE SCALE GENOMIC DNA]</scope>
    <source>
        <strain evidence="2">cv. Chinese Spring</strain>
    </source>
</reference>
<dbReference type="Gramene" id="TraesCS5B03G1206800.1">
    <property type="protein sequence ID" value="TraesCS5B03G1206800.1.CDS"/>
    <property type="gene ID" value="TraesCS5B03G1206800"/>
</dbReference>
<dbReference type="InterPro" id="IPR032675">
    <property type="entry name" value="LRR_dom_sf"/>
</dbReference>
<dbReference type="PANTHER" id="PTHR32141:SF168">
    <property type="entry name" value="OS12G0595200 PROTEIN"/>
    <property type="match status" value="1"/>
</dbReference>
<dbReference type="InterPro" id="IPR055302">
    <property type="entry name" value="F-box_dom-containing"/>
</dbReference>
<keyword evidence="3" id="KW-1185">Reference proteome</keyword>
<dbReference type="SMART" id="SM00256">
    <property type="entry name" value="FBOX"/>
    <property type="match status" value="2"/>
</dbReference>
<dbReference type="Proteomes" id="UP000019116">
    <property type="component" value="Chromosome 5B"/>
</dbReference>
<accession>A0A3B6LWP6</accession>
<dbReference type="InterPro" id="IPR006566">
    <property type="entry name" value="FBD"/>
</dbReference>
<dbReference type="PROSITE" id="PS50181">
    <property type="entry name" value="FBOX"/>
    <property type="match status" value="1"/>
</dbReference>
<feature type="domain" description="F-box" evidence="1">
    <location>
        <begin position="6"/>
        <end position="42"/>
    </location>
</feature>
<dbReference type="SUPFAM" id="SSF52047">
    <property type="entry name" value="RNI-like"/>
    <property type="match status" value="1"/>
</dbReference>
<evidence type="ECO:0000259" key="1">
    <source>
        <dbReference type="PROSITE" id="PS50181"/>
    </source>
</evidence>
<organism evidence="2">
    <name type="scientific">Triticum aestivum</name>
    <name type="common">Wheat</name>
    <dbReference type="NCBI Taxonomy" id="4565"/>
    <lineage>
        <taxon>Eukaryota</taxon>
        <taxon>Viridiplantae</taxon>
        <taxon>Streptophyta</taxon>
        <taxon>Embryophyta</taxon>
        <taxon>Tracheophyta</taxon>
        <taxon>Spermatophyta</taxon>
        <taxon>Magnoliopsida</taxon>
        <taxon>Liliopsida</taxon>
        <taxon>Poales</taxon>
        <taxon>Poaceae</taxon>
        <taxon>BOP clade</taxon>
        <taxon>Pooideae</taxon>
        <taxon>Triticodae</taxon>
        <taxon>Triticeae</taxon>
        <taxon>Triticinae</taxon>
        <taxon>Triticum</taxon>
    </lineage>
</organism>
<dbReference type="STRING" id="4565.A0A3B6LWP6"/>
<dbReference type="SUPFAM" id="SSF81383">
    <property type="entry name" value="F-box domain"/>
    <property type="match status" value="2"/>
</dbReference>
<protein>
    <recommendedName>
        <fullName evidence="1">F-box domain-containing protein</fullName>
    </recommendedName>
</protein>
<dbReference type="InterPro" id="IPR036047">
    <property type="entry name" value="F-box-like_dom_sf"/>
</dbReference>
<dbReference type="AlphaFoldDB" id="A0A3B6LWP6"/>
<reference evidence="2" key="2">
    <citation type="submission" date="2018-10" db="UniProtKB">
        <authorList>
            <consortium name="EnsemblPlants"/>
        </authorList>
    </citation>
    <scope>IDENTIFICATION</scope>
</reference>
<sequence>MATYHADFISNLPDEVLGTIVSLLPTEEACRTQALSRRWRPVWSSAPLNLDVDIPENTISHILSRHLGPVRRIYITIKPLSYRYRHDDASDAKVDGWFCSRILTYLQELLLVYNSNSNGSDVLPLSVFRRAPALRVAGFGRCRLPPNLAVDFPLLQQLTIRVDAYSRFVKVQELVIDDAPCLERLLPLNYGPATIRVIQAPKLEVLGPLSTGISELHLGTTVFQKMVATSLKTTIDTVKVLSLDHVGSGLDVVLGFLKCFPYLKRLYLVLDPLEKIKTGSNYASLAEPIECLEHHLKKVALKFYQGNPLQADFARFIIMNAKVLERMEFGLVERSFNGCDNDNWRPSPRRSPIRIHRTEAKAHVRHLHLFVPGVGDHTANMATDLISKLPDAWLRAIVTLLPAKDGCRTQALSRRWRHIWRSAPLNLDDGIPEKTVSGVLSGHLGPVRRVCFTSIAHRTYRYYHRTGHQIIDKNGDPRLDDWFRRSRGIAYVEELQLVYSYRSYGSDVLPLSVFRRAPALRVATFGCCRLPPNLAVDFPLLQQLTLCNVTPTEEALSAVLAGCPALKSLLLDNTVGSTSLRISSPALRSIGFCARQETEDHPYSRIVKVQELVIEDAPCLERLLPLNPVYGPTTIRVIGAPKLEILGPVSKAVSQLHLGTTVFQEMIAVSLTTRMHTVKVLALHHVGPNLDAVLDLLKCFPCLQSLYIVLDYSWRLPHGLHKSELYPAKNINNASLDYPIECLEHHLKKMAMKVYYGKGPEIDFARFFVLNAKVLDRMEFGIVEKSIFGSNKEEWLTNQYKQLRVEDRASHDARFAFKRFSWNTWNYNNRIHDLSMADPFDASFLDGYITL</sequence>
<dbReference type="OMA" id="IECIEFH"/>
<proteinExistence type="predicted"/>